<keyword evidence="1" id="KW-1133">Transmembrane helix</keyword>
<comment type="caution">
    <text evidence="2">The sequence shown here is derived from an EMBL/GenBank/DDBJ whole genome shotgun (WGS) entry which is preliminary data.</text>
</comment>
<keyword evidence="1" id="KW-0472">Membrane</keyword>
<reference evidence="2 3" key="1">
    <citation type="submission" date="2023-07" db="EMBL/GenBank/DDBJ databases">
        <title>Bacillus lucianemedeirus sp. nov, a new species isolated from an immunobiological production facility.</title>
        <authorList>
            <person name="Costa L.V."/>
            <person name="Miranda R.V.S.L."/>
            <person name="Brandao M.L.L."/>
            <person name="Reis C.M.F."/>
            <person name="Frazao A.M."/>
            <person name="Cruz F.V."/>
            <person name="Baio P.V.P."/>
            <person name="Veras J.F.C."/>
            <person name="Ramos J.N."/>
            <person name="Vieira V."/>
        </authorList>
    </citation>
    <scope>NUCLEOTIDE SEQUENCE [LARGE SCALE GENOMIC DNA]</scope>
    <source>
        <strain evidence="2 3">B190/17</strain>
    </source>
</reference>
<name>A0ABW8I5W6_9BACI</name>
<evidence type="ECO:0000313" key="2">
    <source>
        <dbReference type="EMBL" id="MFK2824604.1"/>
    </source>
</evidence>
<keyword evidence="1" id="KW-0812">Transmembrane</keyword>
<evidence type="ECO:0000256" key="1">
    <source>
        <dbReference type="SAM" id="Phobius"/>
    </source>
</evidence>
<feature type="transmembrane region" description="Helical" evidence="1">
    <location>
        <begin position="12"/>
        <end position="29"/>
    </location>
</feature>
<keyword evidence="3" id="KW-1185">Reference proteome</keyword>
<sequence length="58" mass="6875">MHINIGDVLWQLFNLGLLVLIVIFIVQFFRSAKQRKTQLDRIESKIDAMNAFIKKRDE</sequence>
<gene>
    <name evidence="2" type="ORF">QYG89_02680</name>
</gene>
<dbReference type="Proteomes" id="UP001619911">
    <property type="component" value="Unassembled WGS sequence"/>
</dbReference>
<organism evidence="2 3">
    <name type="scientific">Bacillus lumedeiriae</name>
    <dbReference type="NCBI Taxonomy" id="3058829"/>
    <lineage>
        <taxon>Bacteria</taxon>
        <taxon>Bacillati</taxon>
        <taxon>Bacillota</taxon>
        <taxon>Bacilli</taxon>
        <taxon>Bacillales</taxon>
        <taxon>Bacillaceae</taxon>
        <taxon>Bacillus</taxon>
    </lineage>
</organism>
<protein>
    <submittedName>
        <fullName evidence="2">DUF4083 domain-containing protein</fullName>
    </submittedName>
</protein>
<proteinExistence type="predicted"/>
<accession>A0ABW8I5W6</accession>
<dbReference type="EMBL" id="JAUIYO010000001">
    <property type="protein sequence ID" value="MFK2824604.1"/>
    <property type="molecule type" value="Genomic_DNA"/>
</dbReference>
<dbReference type="RefSeq" id="WP_404314271.1">
    <property type="nucleotide sequence ID" value="NZ_JAUIYO010000001.1"/>
</dbReference>
<evidence type="ECO:0000313" key="3">
    <source>
        <dbReference type="Proteomes" id="UP001619911"/>
    </source>
</evidence>